<gene>
    <name evidence="2" type="ORF">LPC04_16510</name>
</gene>
<reference evidence="2" key="1">
    <citation type="submission" date="2021-11" db="EMBL/GenBank/DDBJ databases">
        <title>BS-T2-15 a new species belonging to the Comamonadaceae family isolated from the soil of a French oak forest.</title>
        <authorList>
            <person name="Mieszkin S."/>
            <person name="Alain K."/>
        </authorList>
    </citation>
    <scope>NUCLEOTIDE SEQUENCE</scope>
    <source>
        <strain evidence="2">BS-T2-15</strain>
    </source>
</reference>
<feature type="compositionally biased region" description="Basic and acidic residues" evidence="1">
    <location>
        <begin position="29"/>
        <end position="40"/>
    </location>
</feature>
<keyword evidence="3" id="KW-1185">Reference proteome</keyword>
<name>A0A9X1YLX5_9BURK</name>
<comment type="caution">
    <text evidence="2">The sequence shown here is derived from an EMBL/GenBank/DDBJ whole genome shotgun (WGS) entry which is preliminary data.</text>
</comment>
<evidence type="ECO:0000313" key="3">
    <source>
        <dbReference type="Proteomes" id="UP001139353"/>
    </source>
</evidence>
<feature type="region of interest" description="Disordered" evidence="1">
    <location>
        <begin position="1"/>
        <end position="40"/>
    </location>
</feature>
<accession>A0A9X1YLX5</accession>
<dbReference type="AlphaFoldDB" id="A0A9X1YLX5"/>
<evidence type="ECO:0000256" key="1">
    <source>
        <dbReference type="SAM" id="MobiDB-lite"/>
    </source>
</evidence>
<proteinExistence type="predicted"/>
<dbReference type="Proteomes" id="UP001139353">
    <property type="component" value="Unassembled WGS sequence"/>
</dbReference>
<protein>
    <submittedName>
        <fullName evidence="2">Uncharacterized protein</fullName>
    </submittedName>
</protein>
<organism evidence="2 3">
    <name type="scientific">Scleromatobacter humisilvae</name>
    <dbReference type="NCBI Taxonomy" id="2897159"/>
    <lineage>
        <taxon>Bacteria</taxon>
        <taxon>Pseudomonadati</taxon>
        <taxon>Pseudomonadota</taxon>
        <taxon>Betaproteobacteria</taxon>
        <taxon>Burkholderiales</taxon>
        <taxon>Sphaerotilaceae</taxon>
        <taxon>Scleromatobacter</taxon>
    </lineage>
</organism>
<feature type="compositionally biased region" description="Polar residues" evidence="1">
    <location>
        <begin position="1"/>
        <end position="23"/>
    </location>
</feature>
<dbReference type="RefSeq" id="WP_275683350.1">
    <property type="nucleotide sequence ID" value="NZ_JAJLJH010000004.1"/>
</dbReference>
<evidence type="ECO:0000313" key="2">
    <source>
        <dbReference type="EMBL" id="MCK9687310.1"/>
    </source>
</evidence>
<dbReference type="EMBL" id="JAJLJH010000004">
    <property type="protein sequence ID" value="MCK9687310.1"/>
    <property type="molecule type" value="Genomic_DNA"/>
</dbReference>
<sequence length="194" mass="21503">MYYNTHTFIQSTKPDTMQQNNSGQGIGRSRAEYKTGERSEKVKRLSTRAPTLVAAYINQVAATASYGYRSKVQMLSILMHRFLEDRPWDKELHGKHAFPWHGSRAKSEGIIDFHIELQPVVVNGRTVSGATARTKVEKVATAEGVSGATFALTFLWWVTTVVHPAKEADLAAALKALPRPEVDARFKGFGAQAD</sequence>